<protein>
    <submittedName>
        <fullName evidence="1">Uncharacterized protein</fullName>
    </submittedName>
</protein>
<dbReference type="EMBL" id="SNWF01000005">
    <property type="protein sequence ID" value="TDN90168.1"/>
    <property type="molecule type" value="Genomic_DNA"/>
</dbReference>
<comment type="caution">
    <text evidence="1">The sequence shown here is derived from an EMBL/GenBank/DDBJ whole genome shotgun (WGS) entry which is preliminary data.</text>
</comment>
<dbReference type="Proteomes" id="UP000294737">
    <property type="component" value="Unassembled WGS sequence"/>
</dbReference>
<proteinExistence type="predicted"/>
<gene>
    <name evidence="1" type="ORF">EV677_2244</name>
</gene>
<organism evidence="1 2">
    <name type="scientific">Herminiimonas fonticola</name>
    <dbReference type="NCBI Taxonomy" id="303380"/>
    <lineage>
        <taxon>Bacteria</taxon>
        <taxon>Pseudomonadati</taxon>
        <taxon>Pseudomonadota</taxon>
        <taxon>Betaproteobacteria</taxon>
        <taxon>Burkholderiales</taxon>
        <taxon>Oxalobacteraceae</taxon>
        <taxon>Herminiimonas</taxon>
    </lineage>
</organism>
<name>A0A4V3BVC6_9BURK</name>
<evidence type="ECO:0000313" key="2">
    <source>
        <dbReference type="Proteomes" id="UP000294737"/>
    </source>
</evidence>
<keyword evidence="2" id="KW-1185">Reference proteome</keyword>
<evidence type="ECO:0000313" key="1">
    <source>
        <dbReference type="EMBL" id="TDN90168.1"/>
    </source>
</evidence>
<dbReference type="AlphaFoldDB" id="A0A4V3BVC6"/>
<sequence>MKIKHSGFYECDRFRSTHAIALCKVDVDLHRKLTHVWSEPLVLDHKSKMPLPDCLIPDYPR</sequence>
<reference evidence="1 2" key="1">
    <citation type="submission" date="2019-03" db="EMBL/GenBank/DDBJ databases">
        <title>Genomic Encyclopedia of Type Strains, Phase IV (KMG-IV): sequencing the most valuable type-strain genomes for metagenomic binning, comparative biology and taxonomic classification.</title>
        <authorList>
            <person name="Goeker M."/>
        </authorList>
    </citation>
    <scope>NUCLEOTIDE SEQUENCE [LARGE SCALE GENOMIC DNA]</scope>
    <source>
        <strain evidence="1 2">DSM 18555</strain>
    </source>
</reference>
<accession>A0A4V3BVC6</accession>